<name>A0A2D0NAC5_FLAN2</name>
<dbReference type="Pfam" id="PF08922">
    <property type="entry name" value="DUF1905"/>
    <property type="match status" value="1"/>
</dbReference>
<protein>
    <recommendedName>
        <fullName evidence="3">DUF1905 domain-containing protein</fullName>
    </recommendedName>
</protein>
<accession>A0A2D0NAC5</accession>
<dbReference type="Pfam" id="PF13376">
    <property type="entry name" value="OmdA"/>
    <property type="match status" value="1"/>
</dbReference>
<dbReference type="OrthoDB" id="959664at2"/>
<organism evidence="1 2">
    <name type="scientific">Flavilitoribacter nigricans (strain ATCC 23147 / DSM 23189 / NBRC 102662 / NCIMB 1420 / SS-2)</name>
    <name type="common">Lewinella nigricans</name>
    <dbReference type="NCBI Taxonomy" id="1122177"/>
    <lineage>
        <taxon>Bacteria</taxon>
        <taxon>Pseudomonadati</taxon>
        <taxon>Bacteroidota</taxon>
        <taxon>Saprospiria</taxon>
        <taxon>Saprospirales</taxon>
        <taxon>Lewinellaceae</taxon>
        <taxon>Flavilitoribacter</taxon>
    </lineage>
</organism>
<evidence type="ECO:0000313" key="2">
    <source>
        <dbReference type="Proteomes" id="UP000223913"/>
    </source>
</evidence>
<evidence type="ECO:0008006" key="3">
    <source>
        <dbReference type="Google" id="ProtNLM"/>
    </source>
</evidence>
<comment type="caution">
    <text evidence="1">The sequence shown here is derived from an EMBL/GenBank/DDBJ whole genome shotgun (WGS) entry which is preliminary data.</text>
</comment>
<proteinExistence type="predicted"/>
<sequence length="172" mass="19699">MDHFTAALDKLDSNLWNYYLPVPVDISEAIIAEQKDRRVICTLNNKLEFQCALMPKGDGTYFIMLNKSIRDKLKLTLGITVDVRLKKDESEYGLPMPDELAEVLASDPEGNDHFQALTPGKQRNLLYIVGKVKSSDLRIHKALVVIEHLKKQNGKINFRQLNEELKTSNRKF</sequence>
<reference evidence="1 2" key="1">
    <citation type="submission" date="2017-10" db="EMBL/GenBank/DDBJ databases">
        <title>The draft genome sequence of Lewinella nigricans NBRC 102662.</title>
        <authorList>
            <person name="Wang K."/>
        </authorList>
    </citation>
    <scope>NUCLEOTIDE SEQUENCE [LARGE SCALE GENOMIC DNA]</scope>
    <source>
        <strain evidence="1 2">NBRC 102662</strain>
    </source>
</reference>
<evidence type="ECO:0000313" key="1">
    <source>
        <dbReference type="EMBL" id="PHN05464.1"/>
    </source>
</evidence>
<keyword evidence="2" id="KW-1185">Reference proteome</keyword>
<dbReference type="Gene3D" id="2.40.30.100">
    <property type="entry name" value="AF2212/PG0164-like"/>
    <property type="match status" value="1"/>
</dbReference>
<dbReference type="InterPro" id="IPR015018">
    <property type="entry name" value="DUF1905"/>
</dbReference>
<dbReference type="AlphaFoldDB" id="A0A2D0NAC5"/>
<dbReference type="InterPro" id="IPR037079">
    <property type="entry name" value="AF2212/PG0164-like_sf"/>
</dbReference>
<dbReference type="Proteomes" id="UP000223913">
    <property type="component" value="Unassembled WGS sequence"/>
</dbReference>
<gene>
    <name evidence="1" type="ORF">CRP01_15830</name>
</gene>
<dbReference type="EMBL" id="PDUD01000021">
    <property type="protein sequence ID" value="PHN05464.1"/>
    <property type="molecule type" value="Genomic_DNA"/>
</dbReference>
<dbReference type="SUPFAM" id="SSF141694">
    <property type="entry name" value="AF2212/PG0164-like"/>
    <property type="match status" value="1"/>
</dbReference>
<dbReference type="RefSeq" id="WP_099151041.1">
    <property type="nucleotide sequence ID" value="NZ_PDUD01000021.1"/>
</dbReference>